<dbReference type="RefSeq" id="WP_176005715.1">
    <property type="nucleotide sequence ID" value="NZ_JABWMI010000010.1"/>
</dbReference>
<dbReference type="SUPFAM" id="SSF56300">
    <property type="entry name" value="Metallo-dependent phosphatases"/>
    <property type="match status" value="1"/>
</dbReference>
<comment type="similarity">
    <text evidence="1">Belongs to the CapA family.</text>
</comment>
<organism evidence="3 4">
    <name type="scientific">Flavobacterium agri</name>
    <dbReference type="NCBI Taxonomy" id="2743471"/>
    <lineage>
        <taxon>Bacteria</taxon>
        <taxon>Pseudomonadati</taxon>
        <taxon>Bacteroidota</taxon>
        <taxon>Flavobacteriia</taxon>
        <taxon>Flavobacteriales</taxon>
        <taxon>Flavobacteriaceae</taxon>
        <taxon>Flavobacterium</taxon>
    </lineage>
</organism>
<gene>
    <name evidence="3" type="ORF">HZF10_08220</name>
</gene>
<sequence>MSVKIVITGDFCPINRNQGFIDNNDFDSVFGSFSPISKSADLAITNLECPLTETNNPIEKSGPCIKSKPNAIEALKFAGFNLATLANNHIMDFGSEGLKSTLDVCKKANIETVGADRNLSEARKPFTTTINGIKIGVLNFAENEFCTTTGDEYGANPLNPVSNFYDISETKKQVDFLIVIVHGGREHYELPSPRVRENFRFFADAGADAVVSHHTHCFSGYETWNGKPIFYGLGNFIFDYKKKYQKGKWTEGYAVEFGLDNGKLGFEIIPYKQGREEKSTLELLSESERKDFDSRLEALNETIADDKKFGEAWQNYLKTQKDSYKALLFVQNKYVRALMAKKLFPKLFFQSESHKNVVLNLFKCETHREIMIETLNKKID</sequence>
<evidence type="ECO:0000313" key="4">
    <source>
        <dbReference type="Proteomes" id="UP000535020"/>
    </source>
</evidence>
<comment type="caution">
    <text evidence="3">The sequence shown here is derived from an EMBL/GenBank/DDBJ whole genome shotgun (WGS) entry which is preliminary data.</text>
</comment>
<proteinExistence type="inferred from homology"/>
<dbReference type="Pfam" id="PF09587">
    <property type="entry name" value="PGA_cap"/>
    <property type="match status" value="1"/>
</dbReference>
<dbReference type="InterPro" id="IPR019079">
    <property type="entry name" value="Capsule_synth_CapA"/>
</dbReference>
<dbReference type="PANTHER" id="PTHR33393">
    <property type="entry name" value="POLYGLUTAMINE SYNTHESIS ACCESSORY PROTEIN RV0574C-RELATED"/>
    <property type="match status" value="1"/>
</dbReference>
<dbReference type="SMART" id="SM00854">
    <property type="entry name" value="PGA_cap"/>
    <property type="match status" value="1"/>
</dbReference>
<accession>A0A7Y8Y1X0</accession>
<dbReference type="Gene3D" id="3.60.21.10">
    <property type="match status" value="1"/>
</dbReference>
<dbReference type="InterPro" id="IPR052169">
    <property type="entry name" value="CW_Biosynth-Accessory"/>
</dbReference>
<dbReference type="AlphaFoldDB" id="A0A7Y8Y1X0"/>
<dbReference type="Proteomes" id="UP000535020">
    <property type="component" value="Unassembled WGS sequence"/>
</dbReference>
<dbReference type="PANTHER" id="PTHR33393:SF13">
    <property type="entry name" value="PGA BIOSYNTHESIS PROTEIN CAPA"/>
    <property type="match status" value="1"/>
</dbReference>
<feature type="domain" description="Capsule synthesis protein CapA" evidence="2">
    <location>
        <begin position="4"/>
        <end position="240"/>
    </location>
</feature>
<dbReference type="InterPro" id="IPR029052">
    <property type="entry name" value="Metallo-depent_PP-like"/>
</dbReference>
<evidence type="ECO:0000313" key="3">
    <source>
        <dbReference type="EMBL" id="NYA70900.1"/>
    </source>
</evidence>
<reference evidence="3 4" key="1">
    <citation type="submission" date="2020-07" db="EMBL/GenBank/DDBJ databases">
        <authorList>
            <person name="Sun Q."/>
        </authorList>
    </citation>
    <scope>NUCLEOTIDE SEQUENCE [LARGE SCALE GENOMIC DNA]</scope>
    <source>
        <strain evidence="3 4">MAH-1</strain>
    </source>
</reference>
<evidence type="ECO:0000256" key="1">
    <source>
        <dbReference type="ARBA" id="ARBA00005662"/>
    </source>
</evidence>
<keyword evidence="4" id="KW-1185">Reference proteome</keyword>
<name>A0A7Y8Y1X0_9FLAO</name>
<protein>
    <submittedName>
        <fullName evidence="3">CapA family protein</fullName>
    </submittedName>
</protein>
<dbReference type="CDD" id="cd07381">
    <property type="entry name" value="MPP_CapA"/>
    <property type="match status" value="1"/>
</dbReference>
<dbReference type="EMBL" id="JACBJI010000003">
    <property type="protein sequence ID" value="NYA70900.1"/>
    <property type="molecule type" value="Genomic_DNA"/>
</dbReference>
<evidence type="ECO:0000259" key="2">
    <source>
        <dbReference type="SMART" id="SM00854"/>
    </source>
</evidence>